<comment type="caution">
    <text evidence="2">The sequence shown here is derived from an EMBL/GenBank/DDBJ whole genome shotgun (WGS) entry which is preliminary data.</text>
</comment>
<reference evidence="2 3" key="2">
    <citation type="submission" date="2016-08" db="EMBL/GenBank/DDBJ databases">
        <title>Pervasive Adenine N6-methylation of Active Genes in Fungi.</title>
        <authorList>
            <consortium name="DOE Joint Genome Institute"/>
            <person name="Mondo S.J."/>
            <person name="Dannebaum R.O."/>
            <person name="Kuo R.C."/>
            <person name="Labutti K."/>
            <person name="Haridas S."/>
            <person name="Kuo A."/>
            <person name="Salamov A."/>
            <person name="Ahrendt S.R."/>
            <person name="Lipzen A."/>
            <person name="Sullivan W."/>
            <person name="Andreopoulos W.B."/>
            <person name="Clum A."/>
            <person name="Lindquist E."/>
            <person name="Daum C."/>
            <person name="Ramamoorthy G.K."/>
            <person name="Gryganskyi A."/>
            <person name="Culley D."/>
            <person name="Magnuson J.K."/>
            <person name="James T.Y."/>
            <person name="O'Malley M.A."/>
            <person name="Stajich J.E."/>
            <person name="Spatafora J.W."/>
            <person name="Visel A."/>
            <person name="Grigoriev I.V."/>
        </authorList>
    </citation>
    <scope>NUCLEOTIDE SEQUENCE [LARGE SCALE GENOMIC DNA]</scope>
    <source>
        <strain evidence="3">finn</strain>
    </source>
</reference>
<accession>A0A1Y1VL77</accession>
<reference evidence="2 3" key="1">
    <citation type="submission" date="2016-08" db="EMBL/GenBank/DDBJ databases">
        <title>Genomes of anaerobic fungi encode conserved fungal cellulosomes for biomass hydrolysis.</title>
        <authorList>
            <consortium name="DOE Joint Genome Institute"/>
            <person name="Haitjema C.H."/>
            <person name="Gilmore S.P."/>
            <person name="Henske J.K."/>
            <person name="Solomon K.V."/>
            <person name="De Groot R."/>
            <person name="Kuo A."/>
            <person name="Mondo S.J."/>
            <person name="Salamov A.A."/>
            <person name="Labutti K."/>
            <person name="Zhao Z."/>
            <person name="Chiniquy J."/>
            <person name="Barry K."/>
            <person name="Brewer H.M."/>
            <person name="Purvine S.O."/>
            <person name="Wright A.T."/>
            <person name="Boxma B."/>
            <person name="Van Alen T."/>
            <person name="Hackstein J.H."/>
            <person name="Baker S.E."/>
            <person name="Grigoriev I.V."/>
            <person name="O'Malley M.A."/>
        </authorList>
    </citation>
    <scope>NUCLEOTIDE SEQUENCE [LARGE SCALE GENOMIC DNA]</scope>
    <source>
        <strain evidence="3">finn</strain>
    </source>
</reference>
<organism evidence="2 3">
    <name type="scientific">Piromyces finnis</name>
    <dbReference type="NCBI Taxonomy" id="1754191"/>
    <lineage>
        <taxon>Eukaryota</taxon>
        <taxon>Fungi</taxon>
        <taxon>Fungi incertae sedis</taxon>
        <taxon>Chytridiomycota</taxon>
        <taxon>Chytridiomycota incertae sedis</taxon>
        <taxon>Neocallimastigomycetes</taxon>
        <taxon>Neocallimastigales</taxon>
        <taxon>Neocallimastigaceae</taxon>
        <taxon>Piromyces</taxon>
    </lineage>
</organism>
<dbReference type="Proteomes" id="UP000193719">
    <property type="component" value="Unassembled WGS sequence"/>
</dbReference>
<keyword evidence="3" id="KW-1185">Reference proteome</keyword>
<gene>
    <name evidence="2" type="ORF">BCR36DRAFT_344643</name>
</gene>
<protein>
    <submittedName>
        <fullName evidence="2">Uncharacterized protein</fullName>
    </submittedName>
</protein>
<dbReference type="EMBL" id="MCFH01000005">
    <property type="protein sequence ID" value="ORX57866.1"/>
    <property type="molecule type" value="Genomic_DNA"/>
</dbReference>
<evidence type="ECO:0000256" key="1">
    <source>
        <dbReference type="SAM" id="Coils"/>
    </source>
</evidence>
<evidence type="ECO:0000313" key="2">
    <source>
        <dbReference type="EMBL" id="ORX57866.1"/>
    </source>
</evidence>
<evidence type="ECO:0000313" key="3">
    <source>
        <dbReference type="Proteomes" id="UP000193719"/>
    </source>
</evidence>
<sequence>MPNEDININIEVMKEFRKKRSKKNNKIKTDINTYGRSLGPPDISNRNAIIKVFKSTEAYEAFRNKYLYSNLSYNSDTEDRTLEIMRNRCKNKKKRQENMYRQAIKNKDNLNHNEKLYNTIFRDQDFYNDSLKEKSDCDENEKLLSDIYDDTKSINNLELDDTIDISNTENISLNSFIINKPIMEENEEERKEQEQLEIIKYQDNDIKNVDDGYNDSNEKIKIAENIDSHMIEKNSSYKSFSFNDSLKSSEINRSSFGSRNSILPPPPIKASPQSTTLIPLCMDDIINSGSVKLPVIEPQCRRNWHALSINEVYEQRPLWDSNVSELKTKRIIPGIEKKYQRFIPSKNGNNFWKICDGNIYDSLY</sequence>
<keyword evidence="1" id="KW-0175">Coiled coil</keyword>
<dbReference type="OrthoDB" id="2154919at2759"/>
<name>A0A1Y1VL77_9FUNG</name>
<dbReference type="AlphaFoldDB" id="A0A1Y1VL77"/>
<proteinExistence type="predicted"/>
<feature type="coiled-coil region" evidence="1">
    <location>
        <begin position="86"/>
        <end position="113"/>
    </location>
</feature>